<evidence type="ECO:0000256" key="10">
    <source>
        <dbReference type="RuleBase" id="RU361228"/>
    </source>
</evidence>
<keyword evidence="6 10" id="KW-0808">Transferase</keyword>
<dbReference type="Pfam" id="PF01129">
    <property type="entry name" value="ART"/>
    <property type="match status" value="1"/>
</dbReference>
<evidence type="ECO:0000256" key="3">
    <source>
        <dbReference type="ARBA" id="ARBA00022525"/>
    </source>
</evidence>
<evidence type="ECO:0000256" key="8">
    <source>
        <dbReference type="ARBA" id="ARBA00023026"/>
    </source>
</evidence>
<comment type="catalytic activity">
    <reaction evidence="9 10">
        <text>L-arginyl-[protein] + NAD(+) = N(omega)-(ADP-D-ribosyl)-L-arginyl-[protein] + nicotinamide + H(+)</text>
        <dbReference type="Rhea" id="RHEA:19149"/>
        <dbReference type="Rhea" id="RHEA-COMP:10532"/>
        <dbReference type="Rhea" id="RHEA-COMP:15087"/>
        <dbReference type="ChEBI" id="CHEBI:15378"/>
        <dbReference type="ChEBI" id="CHEBI:17154"/>
        <dbReference type="ChEBI" id="CHEBI:29965"/>
        <dbReference type="ChEBI" id="CHEBI:57540"/>
        <dbReference type="ChEBI" id="CHEBI:142554"/>
        <dbReference type="EC" id="2.4.2.31"/>
    </reaction>
</comment>
<evidence type="ECO:0000256" key="5">
    <source>
        <dbReference type="ARBA" id="ARBA00022676"/>
    </source>
</evidence>
<comment type="caution">
    <text evidence="12">The sequence shown here is derived from an EMBL/GenBank/DDBJ whole genome shotgun (WGS) entry which is preliminary data.</text>
</comment>
<evidence type="ECO:0000256" key="6">
    <source>
        <dbReference type="ARBA" id="ARBA00022679"/>
    </source>
</evidence>
<dbReference type="AlphaFoldDB" id="A0A819YNH9"/>
<evidence type="ECO:0000313" key="11">
    <source>
        <dbReference type="EMBL" id="CAF1487360.1"/>
    </source>
</evidence>
<evidence type="ECO:0000256" key="2">
    <source>
        <dbReference type="ARBA" id="ARBA00009558"/>
    </source>
</evidence>
<dbReference type="EMBL" id="CAJOAX010016241">
    <property type="protein sequence ID" value="CAF4162748.1"/>
    <property type="molecule type" value="Genomic_DNA"/>
</dbReference>
<dbReference type="GO" id="GO:0106274">
    <property type="term" value="F:NAD+-protein-arginine ADP-ribosyltransferase activity"/>
    <property type="evidence" value="ECO:0007669"/>
    <property type="project" value="UniProtKB-EC"/>
</dbReference>
<dbReference type="OrthoDB" id="423533at2759"/>
<keyword evidence="4" id="KW-0800">Toxin</keyword>
<comment type="similarity">
    <text evidence="2 10">Belongs to the Arg-specific ADP-ribosyltransferase family.</text>
</comment>
<reference evidence="12" key="1">
    <citation type="submission" date="2021-02" db="EMBL/GenBank/DDBJ databases">
        <authorList>
            <person name="Nowell W R."/>
        </authorList>
    </citation>
    <scope>NUCLEOTIDE SEQUENCE</scope>
</reference>
<keyword evidence="10" id="KW-0521">NADP</keyword>
<gene>
    <name evidence="12" type="ORF">OTI717_LOCUS36797</name>
    <name evidence="11" type="ORF">RFH988_LOCUS38256</name>
</gene>
<dbReference type="EMBL" id="CAJNOO010008927">
    <property type="protein sequence ID" value="CAF1487360.1"/>
    <property type="molecule type" value="Genomic_DNA"/>
</dbReference>
<evidence type="ECO:0000313" key="13">
    <source>
        <dbReference type="Proteomes" id="UP000663823"/>
    </source>
</evidence>
<keyword evidence="3" id="KW-0964">Secreted</keyword>
<dbReference type="GO" id="GO:0003950">
    <property type="term" value="F:NAD+ poly-ADP-ribosyltransferase activity"/>
    <property type="evidence" value="ECO:0007669"/>
    <property type="project" value="TreeGrafter"/>
</dbReference>
<accession>A0A819YNH9</accession>
<keyword evidence="7" id="KW-0548">Nucleotidyltransferase</keyword>
<evidence type="ECO:0000256" key="4">
    <source>
        <dbReference type="ARBA" id="ARBA00022656"/>
    </source>
</evidence>
<evidence type="ECO:0000256" key="7">
    <source>
        <dbReference type="ARBA" id="ARBA00022695"/>
    </source>
</evidence>
<organism evidence="12 13">
    <name type="scientific">Rotaria sordida</name>
    <dbReference type="NCBI Taxonomy" id="392033"/>
    <lineage>
        <taxon>Eukaryota</taxon>
        <taxon>Metazoa</taxon>
        <taxon>Spiralia</taxon>
        <taxon>Gnathifera</taxon>
        <taxon>Rotifera</taxon>
        <taxon>Eurotatoria</taxon>
        <taxon>Bdelloidea</taxon>
        <taxon>Philodinida</taxon>
        <taxon>Philodinidae</taxon>
        <taxon>Rotaria</taxon>
    </lineage>
</organism>
<dbReference type="PANTHER" id="PTHR10339">
    <property type="entry name" value="ADP-RIBOSYLTRANSFERASE"/>
    <property type="match status" value="1"/>
</dbReference>
<dbReference type="PANTHER" id="PTHR10339:SF25">
    <property type="entry name" value="SECRETED EXOENZYME S"/>
    <property type="match status" value="1"/>
</dbReference>
<dbReference type="Proteomes" id="UP000663882">
    <property type="component" value="Unassembled WGS sequence"/>
</dbReference>
<proteinExistence type="inferred from homology"/>
<protein>
    <recommendedName>
        <fullName evidence="10">NAD(P)(+)--arginine ADP-ribosyltransferase</fullName>
        <ecNumber evidence="10">2.4.2.31</ecNumber>
    </recommendedName>
    <alternativeName>
        <fullName evidence="10">Mono(ADP-ribosyl)transferase</fullName>
    </alternativeName>
</protein>
<dbReference type="GO" id="GO:0090729">
    <property type="term" value="F:toxin activity"/>
    <property type="evidence" value="ECO:0007669"/>
    <property type="project" value="UniProtKB-KW"/>
</dbReference>
<keyword evidence="8" id="KW-0843">Virulence</keyword>
<dbReference type="GO" id="GO:0005576">
    <property type="term" value="C:extracellular region"/>
    <property type="evidence" value="ECO:0007669"/>
    <property type="project" value="UniProtKB-SubCell"/>
</dbReference>
<evidence type="ECO:0000256" key="9">
    <source>
        <dbReference type="ARBA" id="ARBA00047597"/>
    </source>
</evidence>
<dbReference type="InterPro" id="IPR050999">
    <property type="entry name" value="ADP-ribosyltransferase_ARG"/>
</dbReference>
<evidence type="ECO:0000313" key="12">
    <source>
        <dbReference type="EMBL" id="CAF4162748.1"/>
    </source>
</evidence>
<dbReference type="Gene3D" id="3.90.176.10">
    <property type="entry name" value="Toxin ADP-ribosyltransferase, Chain A, domain 1"/>
    <property type="match status" value="1"/>
</dbReference>
<dbReference type="EC" id="2.4.2.31" evidence="10"/>
<sequence length="300" mass="34200">MATSSRFIFLKNETSSNNTATSLNPILEGYEQQPIVSIDEAIIPIKHLFININRYVKLAKKECRNPQNNLTQDESASIYLYTCEFTEGESLYRILNETLRSIEKKNDALKPWFPYLKLYITALSKLPSQTQTVYRGVRNLDINLTDYQTNKEFQWFGVTSCTTTIETLNSSQFFGETGGRRILFSIHCFTGRSVTAHSALKDAEKEVILLPGTWFRVTGHLNTGPRTCMIQLEEIRASPFMNITHSAATKQKKSNVENYLAMIELQPIQATFSKPQVSMTTSSRMKNAQSFKRLKDDFTG</sequence>
<dbReference type="GO" id="GO:0016779">
    <property type="term" value="F:nucleotidyltransferase activity"/>
    <property type="evidence" value="ECO:0007669"/>
    <property type="project" value="UniProtKB-KW"/>
</dbReference>
<dbReference type="Proteomes" id="UP000663823">
    <property type="component" value="Unassembled WGS sequence"/>
</dbReference>
<dbReference type="PROSITE" id="PS51996">
    <property type="entry name" value="TR_MART"/>
    <property type="match status" value="1"/>
</dbReference>
<name>A0A819YNH9_9BILA</name>
<dbReference type="SUPFAM" id="SSF56399">
    <property type="entry name" value="ADP-ribosylation"/>
    <property type="match status" value="1"/>
</dbReference>
<keyword evidence="10" id="KW-0520">NAD</keyword>
<keyword evidence="5 10" id="KW-0328">Glycosyltransferase</keyword>
<dbReference type="InterPro" id="IPR000768">
    <property type="entry name" value="ART"/>
</dbReference>
<evidence type="ECO:0000256" key="1">
    <source>
        <dbReference type="ARBA" id="ARBA00004613"/>
    </source>
</evidence>
<comment type="subcellular location">
    <subcellularLocation>
        <location evidence="1">Secreted</location>
    </subcellularLocation>
</comment>